<evidence type="ECO:0000256" key="8">
    <source>
        <dbReference type="SAM" id="Phobius"/>
    </source>
</evidence>
<evidence type="ECO:0000256" key="1">
    <source>
        <dbReference type="ARBA" id="ARBA00004651"/>
    </source>
</evidence>
<accession>E1Y8I9</accession>
<keyword evidence="4" id="KW-1003">Cell membrane</keyword>
<feature type="transmembrane region" description="Helical" evidence="8">
    <location>
        <begin position="156"/>
        <end position="175"/>
    </location>
</feature>
<feature type="transmembrane region" description="Helical" evidence="8">
    <location>
        <begin position="276"/>
        <end position="296"/>
    </location>
</feature>
<feature type="transmembrane region" description="Helical" evidence="8">
    <location>
        <begin position="91"/>
        <end position="113"/>
    </location>
</feature>
<feature type="transmembrane region" description="Helical" evidence="8">
    <location>
        <begin position="187"/>
        <end position="209"/>
    </location>
</feature>
<evidence type="ECO:0000256" key="6">
    <source>
        <dbReference type="ARBA" id="ARBA00022989"/>
    </source>
</evidence>
<keyword evidence="6 8" id="KW-1133">Transmembrane helix</keyword>
<feature type="transmembrane region" description="Helical" evidence="8">
    <location>
        <begin position="30"/>
        <end position="49"/>
    </location>
</feature>
<feature type="transmembrane region" description="Helical" evidence="8">
    <location>
        <begin position="6"/>
        <end position="23"/>
    </location>
</feature>
<evidence type="ECO:0000256" key="4">
    <source>
        <dbReference type="ARBA" id="ARBA00022475"/>
    </source>
</evidence>
<name>E1Y8I9_9BACT</name>
<gene>
    <name evidence="9" type="ORF">N47_A09120</name>
</gene>
<proteinExistence type="inferred from homology"/>
<dbReference type="InterPro" id="IPR004776">
    <property type="entry name" value="Mem_transp_PIN-like"/>
</dbReference>
<dbReference type="InterPro" id="IPR038770">
    <property type="entry name" value="Na+/solute_symporter_sf"/>
</dbReference>
<evidence type="ECO:0000313" key="9">
    <source>
        <dbReference type="EMBL" id="CBX26883.1"/>
    </source>
</evidence>
<sequence>MENFIVIITYLLIGMALKRIPAFPSETGNVLNLFVIYVSLPALVLLNIPELVFSKALLAPAFMPWGALLFSCAAVILISKLFKWDRSVTGCLLLMIPLGNTSFLGIPMVKAFFGDQGIAYAVLYDQLGSFPALVTYGSLILALYGTKGSKPTAKSVLKKVIAFPPFIALVLAFTFRPFSYPPILLNLLKVLSSTLVPVVMIAVGFQLILRLNRKITFQLGVGLFLKLILTPLAALLICKIGGLEGKAVQVSIFEAGMPPMVSAGALAILADLSPALTAALVGIGIIVSFATLPVLYQLL</sequence>
<feature type="transmembrane region" description="Helical" evidence="8">
    <location>
        <begin position="119"/>
        <end position="144"/>
    </location>
</feature>
<dbReference type="PANTHER" id="PTHR36838">
    <property type="entry name" value="AUXIN EFFLUX CARRIER FAMILY PROTEIN"/>
    <property type="match status" value="1"/>
</dbReference>
<keyword evidence="5 8" id="KW-0812">Transmembrane</keyword>
<evidence type="ECO:0000256" key="5">
    <source>
        <dbReference type="ARBA" id="ARBA00022692"/>
    </source>
</evidence>
<evidence type="ECO:0000256" key="3">
    <source>
        <dbReference type="ARBA" id="ARBA00022448"/>
    </source>
</evidence>
<evidence type="ECO:0000256" key="7">
    <source>
        <dbReference type="ARBA" id="ARBA00023136"/>
    </source>
</evidence>
<keyword evidence="7 8" id="KW-0472">Membrane</keyword>
<protein>
    <recommendedName>
        <fullName evidence="10">Auxin Efflux Carrier</fullName>
    </recommendedName>
</protein>
<reference evidence="9" key="1">
    <citation type="journal article" date="2011" name="Environ. Microbiol.">
        <title>Genomic insights into the metabolic potential of the polycyclic aromatic hydrocarbon degrading sulfate-reducing Deltaproteobacterium N47.</title>
        <authorList>
            <person name="Bergmann F."/>
            <person name="Selesi D."/>
            <person name="Weinmaier T."/>
            <person name="Tischler P."/>
            <person name="Rattei T."/>
            <person name="Meckenstock R.U."/>
        </authorList>
    </citation>
    <scope>NUCLEOTIDE SEQUENCE</scope>
</reference>
<evidence type="ECO:0000256" key="2">
    <source>
        <dbReference type="ARBA" id="ARBA00010145"/>
    </source>
</evidence>
<feature type="transmembrane region" description="Helical" evidence="8">
    <location>
        <begin position="61"/>
        <end position="79"/>
    </location>
</feature>
<comment type="subcellular location">
    <subcellularLocation>
        <location evidence="1">Cell membrane</location>
        <topology evidence="1">Multi-pass membrane protein</topology>
    </subcellularLocation>
</comment>
<dbReference type="EMBL" id="FR695864">
    <property type="protein sequence ID" value="CBX26883.1"/>
    <property type="molecule type" value="Genomic_DNA"/>
</dbReference>
<comment type="similarity">
    <text evidence="2">Belongs to the auxin efflux carrier (TC 2.A.69) family.</text>
</comment>
<dbReference type="GO" id="GO:0005886">
    <property type="term" value="C:plasma membrane"/>
    <property type="evidence" value="ECO:0007669"/>
    <property type="project" value="UniProtKB-SubCell"/>
</dbReference>
<feature type="transmembrane region" description="Helical" evidence="8">
    <location>
        <begin position="221"/>
        <end position="242"/>
    </location>
</feature>
<organism evidence="9">
    <name type="scientific">uncultured Desulfobacterium sp</name>
    <dbReference type="NCBI Taxonomy" id="201089"/>
    <lineage>
        <taxon>Bacteria</taxon>
        <taxon>Pseudomonadati</taxon>
        <taxon>Thermodesulfobacteriota</taxon>
        <taxon>Desulfobacteria</taxon>
        <taxon>Desulfobacterales</taxon>
        <taxon>Desulfobacteriaceae</taxon>
        <taxon>Desulfobacterium</taxon>
        <taxon>environmental samples</taxon>
    </lineage>
</organism>
<evidence type="ECO:0008006" key="10">
    <source>
        <dbReference type="Google" id="ProtNLM"/>
    </source>
</evidence>
<dbReference type="AlphaFoldDB" id="E1Y8I9"/>
<dbReference type="GO" id="GO:0055085">
    <property type="term" value="P:transmembrane transport"/>
    <property type="evidence" value="ECO:0007669"/>
    <property type="project" value="InterPro"/>
</dbReference>
<dbReference type="PANTHER" id="PTHR36838:SF1">
    <property type="entry name" value="SLR1864 PROTEIN"/>
    <property type="match status" value="1"/>
</dbReference>
<dbReference type="Pfam" id="PF03547">
    <property type="entry name" value="Mem_trans"/>
    <property type="match status" value="1"/>
</dbReference>
<dbReference type="Gene3D" id="1.20.1530.20">
    <property type="match status" value="1"/>
</dbReference>
<keyword evidence="3" id="KW-0813">Transport</keyword>